<evidence type="ECO:0000313" key="1">
    <source>
        <dbReference type="EMBL" id="OGG01814.1"/>
    </source>
</evidence>
<dbReference type="AlphaFoldDB" id="A0A1F5YNZ0"/>
<dbReference type="Proteomes" id="UP000178448">
    <property type="component" value="Unassembled WGS sequence"/>
</dbReference>
<comment type="caution">
    <text evidence="1">The sequence shown here is derived from an EMBL/GenBank/DDBJ whole genome shotgun (WGS) entry which is preliminary data.</text>
</comment>
<sequence>MHSGEEVKFNMKKIQKQIFSAIASGALILNLATPVAAGTTLQISGNGAYSDSDVDIEMEQETTVVQSNSAQVVNNIDADAKTGENDANYNTGGDVTIWTGDAYSDVTVSNLLNKNVATVECCDLGDFDVLIEGNGAYSENDVEIKAEDDDNKIEVFQENEAGVENNVDADAKTGGNDAEYNTGGAVVVKTGSADAIVDVSTTANANIAIVGGEGGDSEMSLRIIGNGAYSDSDIEVELEREITLVQENRAEVLNNIDADAKTGYNDANWNTGGDMAILTGDAYTDVTVDNLLNFNAADVNCFCLFSDIFAKIDGNGYETENEIKVELEDELEVFQGEEGAGNQAAVENNVDGDSKTGKNDLEWNTGDTEGDPFVHTGSADSFIDVFNAANMNVYGDFSWPEWEFDWDMGWLSMWL</sequence>
<reference evidence="1 2" key="1">
    <citation type="journal article" date="2016" name="Nat. Commun.">
        <title>Thousands of microbial genomes shed light on interconnected biogeochemical processes in an aquifer system.</title>
        <authorList>
            <person name="Anantharaman K."/>
            <person name="Brown C.T."/>
            <person name="Hug L.A."/>
            <person name="Sharon I."/>
            <person name="Castelle C.J."/>
            <person name="Probst A.J."/>
            <person name="Thomas B.C."/>
            <person name="Singh A."/>
            <person name="Wilkins M.J."/>
            <person name="Karaoz U."/>
            <person name="Brodie E.L."/>
            <person name="Williams K.H."/>
            <person name="Hubbard S.S."/>
            <person name="Banfield J.F."/>
        </authorList>
    </citation>
    <scope>NUCLEOTIDE SEQUENCE [LARGE SCALE GENOMIC DNA]</scope>
</reference>
<name>A0A1F5YNZ0_9BACT</name>
<dbReference type="STRING" id="1798374.A2Z33_00965"/>
<gene>
    <name evidence="1" type="ORF">A2Z33_00965</name>
</gene>
<accession>A0A1F5YNZ0</accession>
<proteinExistence type="predicted"/>
<dbReference type="EMBL" id="MFJD01000009">
    <property type="protein sequence ID" value="OGG01814.1"/>
    <property type="molecule type" value="Genomic_DNA"/>
</dbReference>
<protein>
    <submittedName>
        <fullName evidence="1">Uncharacterized protein</fullName>
    </submittedName>
</protein>
<organism evidence="1 2">
    <name type="scientific">Candidatus Gottesmanbacteria bacterium RBG_16_52_11</name>
    <dbReference type="NCBI Taxonomy" id="1798374"/>
    <lineage>
        <taxon>Bacteria</taxon>
        <taxon>Candidatus Gottesmaniibacteriota</taxon>
    </lineage>
</organism>
<evidence type="ECO:0000313" key="2">
    <source>
        <dbReference type="Proteomes" id="UP000178448"/>
    </source>
</evidence>